<evidence type="ECO:0000259" key="2">
    <source>
        <dbReference type="Pfam" id="PF12680"/>
    </source>
</evidence>
<dbReference type="eggNOG" id="COG3631">
    <property type="taxonomic scope" value="Bacteria"/>
</dbReference>
<feature type="signal peptide" evidence="1">
    <location>
        <begin position="1"/>
        <end position="29"/>
    </location>
</feature>
<dbReference type="HOGENOM" id="CLU_107598_0_0_11"/>
<dbReference type="InterPro" id="IPR037401">
    <property type="entry name" value="SnoaL-like"/>
</dbReference>
<protein>
    <recommendedName>
        <fullName evidence="2">SnoaL-like domain-containing protein</fullName>
    </recommendedName>
</protein>
<gene>
    <name evidence="3" type="ordered locus">AMED_3668</name>
</gene>
<dbReference type="PATRIC" id="fig|749927.5.peg.3792"/>
<dbReference type="EMBL" id="CP002000">
    <property type="protein sequence ID" value="ADJ45451.1"/>
    <property type="molecule type" value="Genomic_DNA"/>
</dbReference>
<dbReference type="InterPro" id="IPR032710">
    <property type="entry name" value="NTF2-like_dom_sf"/>
</dbReference>
<name>A0A0H3D458_AMYMU</name>
<proteinExistence type="predicted"/>
<reference evidence="3 4" key="1">
    <citation type="journal article" date="2010" name="Cell Res.">
        <title>Complete genome sequence of the rifamycin SV-producing Amycolatopsis mediterranei U32 revealed its genetic characteristics in phylogeny and metabolism.</title>
        <authorList>
            <person name="Zhao W."/>
            <person name="Zhong Y."/>
            <person name="Yuan H."/>
            <person name="Wang J."/>
            <person name="Zheng H."/>
            <person name="Wang Y."/>
            <person name="Cen X."/>
            <person name="Xu F."/>
            <person name="Bai J."/>
            <person name="Han X."/>
            <person name="Lu G."/>
            <person name="Zhu Y."/>
            <person name="Shao Z."/>
            <person name="Yan H."/>
            <person name="Li C."/>
            <person name="Peng N."/>
            <person name="Zhang Z."/>
            <person name="Zhang Y."/>
            <person name="Lin W."/>
            <person name="Fan Y."/>
            <person name="Qin Z."/>
            <person name="Hu Y."/>
            <person name="Zhu B."/>
            <person name="Wang S."/>
            <person name="Ding X."/>
            <person name="Zhao G.P."/>
        </authorList>
    </citation>
    <scope>NUCLEOTIDE SEQUENCE [LARGE SCALE GENOMIC DNA]</scope>
    <source>
        <strain evidence="4">U-32</strain>
    </source>
</reference>
<keyword evidence="1" id="KW-0732">Signal</keyword>
<feature type="domain" description="SnoaL-like" evidence="2">
    <location>
        <begin position="42"/>
        <end position="144"/>
    </location>
</feature>
<evidence type="ECO:0000256" key="1">
    <source>
        <dbReference type="SAM" id="SignalP"/>
    </source>
</evidence>
<evidence type="ECO:0000313" key="4">
    <source>
        <dbReference type="Proteomes" id="UP000000328"/>
    </source>
</evidence>
<dbReference type="RefSeq" id="WP_013225523.1">
    <property type="nucleotide sequence ID" value="NC_014318.1"/>
</dbReference>
<evidence type="ECO:0000313" key="3">
    <source>
        <dbReference type="EMBL" id="ADJ45451.1"/>
    </source>
</evidence>
<dbReference type="SUPFAM" id="SSF54427">
    <property type="entry name" value="NTF2-like"/>
    <property type="match status" value="1"/>
</dbReference>
<feature type="chain" id="PRO_5002607271" description="SnoaL-like domain-containing protein" evidence="1">
    <location>
        <begin position="30"/>
        <end position="169"/>
    </location>
</feature>
<dbReference type="Proteomes" id="UP000000328">
    <property type="component" value="Chromosome"/>
</dbReference>
<organism evidence="3 4">
    <name type="scientific">Amycolatopsis mediterranei (strain U-32)</name>
    <dbReference type="NCBI Taxonomy" id="749927"/>
    <lineage>
        <taxon>Bacteria</taxon>
        <taxon>Bacillati</taxon>
        <taxon>Actinomycetota</taxon>
        <taxon>Actinomycetes</taxon>
        <taxon>Pseudonocardiales</taxon>
        <taxon>Pseudonocardiaceae</taxon>
        <taxon>Amycolatopsis</taxon>
    </lineage>
</organism>
<dbReference type="GeneID" id="92871419"/>
<dbReference type="OrthoDB" id="3295294at2"/>
<accession>A0A0H3D458</accession>
<dbReference type="Pfam" id="PF12680">
    <property type="entry name" value="SnoaL_2"/>
    <property type="match status" value="1"/>
</dbReference>
<dbReference type="KEGG" id="amd:AMED_3668"/>
<dbReference type="AlphaFoldDB" id="A0A0H3D458"/>
<dbReference type="Gene3D" id="3.10.450.50">
    <property type="match status" value="1"/>
</dbReference>
<sequence>MKISAVKRVLAVLAAAVVGVTTLSGSAFADHRQSGHGGPGIVSAWASAWSGTDPQALAKLFTADATYTDFGVNVVSTGRAGVASWKQRTDLLIANVHVTVEESFRGGDHIAVETVYSGQIHGAPAPFAVPATTILDLRQGLIVSDRDYYSLATLLAQSGLPATWTPPTS</sequence>